<name>A0A6J5VEY0_PRUAR</name>
<dbReference type="AlphaFoldDB" id="A0A6J5VEY0"/>
<accession>A0A6J5VEY0</accession>
<protein>
    <submittedName>
        <fullName evidence="1">Uncharacterized protein</fullName>
    </submittedName>
</protein>
<reference evidence="1 2" key="1">
    <citation type="submission" date="2020-05" db="EMBL/GenBank/DDBJ databases">
        <authorList>
            <person name="Campoy J."/>
            <person name="Schneeberger K."/>
            <person name="Spophaly S."/>
        </authorList>
    </citation>
    <scope>NUCLEOTIDE SEQUENCE [LARGE SCALE GENOMIC DNA]</scope>
    <source>
        <strain evidence="1">PruArmRojPasFocal</strain>
    </source>
</reference>
<gene>
    <name evidence="1" type="ORF">CURHAP_LOCUS44430</name>
</gene>
<evidence type="ECO:0000313" key="2">
    <source>
        <dbReference type="Proteomes" id="UP000507222"/>
    </source>
</evidence>
<dbReference type="Proteomes" id="UP000507222">
    <property type="component" value="Unassembled WGS sequence"/>
</dbReference>
<proteinExistence type="predicted"/>
<sequence>MHEHKWSLPLVEPTRQIYKPSGESSHAAAADPVLRDLQATLIGGGCELDRRRVFTILLAVVRGSESGDVRWS</sequence>
<organism evidence="1 2">
    <name type="scientific">Prunus armeniaca</name>
    <name type="common">Apricot</name>
    <name type="synonym">Armeniaca vulgaris</name>
    <dbReference type="NCBI Taxonomy" id="36596"/>
    <lineage>
        <taxon>Eukaryota</taxon>
        <taxon>Viridiplantae</taxon>
        <taxon>Streptophyta</taxon>
        <taxon>Embryophyta</taxon>
        <taxon>Tracheophyta</taxon>
        <taxon>Spermatophyta</taxon>
        <taxon>Magnoliopsida</taxon>
        <taxon>eudicotyledons</taxon>
        <taxon>Gunneridae</taxon>
        <taxon>Pentapetalae</taxon>
        <taxon>rosids</taxon>
        <taxon>fabids</taxon>
        <taxon>Rosales</taxon>
        <taxon>Rosaceae</taxon>
        <taxon>Amygdaloideae</taxon>
        <taxon>Amygdaleae</taxon>
        <taxon>Prunus</taxon>
    </lineage>
</organism>
<dbReference type="EMBL" id="CAEKDK010000007">
    <property type="protein sequence ID" value="CAB4286752.1"/>
    <property type="molecule type" value="Genomic_DNA"/>
</dbReference>
<evidence type="ECO:0000313" key="1">
    <source>
        <dbReference type="EMBL" id="CAB4286752.1"/>
    </source>
</evidence>